<comment type="similarity">
    <text evidence="6">Belongs to the WD repeat STRAP family.</text>
</comment>
<organism evidence="10 11">
    <name type="scientific">Botryobasidium botryosum (strain FD-172 SS1)</name>
    <dbReference type="NCBI Taxonomy" id="930990"/>
    <lineage>
        <taxon>Eukaryota</taxon>
        <taxon>Fungi</taxon>
        <taxon>Dikarya</taxon>
        <taxon>Basidiomycota</taxon>
        <taxon>Agaricomycotina</taxon>
        <taxon>Agaricomycetes</taxon>
        <taxon>Cantharellales</taxon>
        <taxon>Botryobasidiaceae</taxon>
        <taxon>Botryobasidium</taxon>
    </lineage>
</organism>
<dbReference type="Pfam" id="PF24805">
    <property type="entry name" value="EIF3I"/>
    <property type="match status" value="1"/>
</dbReference>
<dbReference type="AlphaFoldDB" id="A0A067MU98"/>
<dbReference type="InterPro" id="IPR015943">
    <property type="entry name" value="WD40/YVTN_repeat-like_dom_sf"/>
</dbReference>
<keyword evidence="3 8" id="KW-0853">WD repeat</keyword>
<evidence type="ECO:0000256" key="6">
    <source>
        <dbReference type="ARBA" id="ARBA00038394"/>
    </source>
</evidence>
<dbReference type="PROSITE" id="PS50294">
    <property type="entry name" value="WD_REPEATS_REGION"/>
    <property type="match status" value="2"/>
</dbReference>
<dbReference type="GO" id="GO:0071541">
    <property type="term" value="C:eukaryotic translation initiation factor 3 complex, eIF3m"/>
    <property type="evidence" value="ECO:0007669"/>
    <property type="project" value="TreeGrafter"/>
</dbReference>
<dbReference type="SUPFAM" id="SSF50978">
    <property type="entry name" value="WD40 repeat-like"/>
    <property type="match status" value="1"/>
</dbReference>
<dbReference type="InterPro" id="IPR027525">
    <property type="entry name" value="eIF3i"/>
</dbReference>
<dbReference type="PANTHER" id="PTHR19877">
    <property type="entry name" value="EUKARYOTIC TRANSLATION INITIATION FACTOR 3 SUBUNIT I"/>
    <property type="match status" value="1"/>
</dbReference>
<evidence type="ECO:0000256" key="7">
    <source>
        <dbReference type="HAMAP-Rule" id="MF_03008"/>
    </source>
</evidence>
<keyword evidence="1 7" id="KW-0963">Cytoplasm</keyword>
<keyword evidence="11" id="KW-1185">Reference proteome</keyword>
<feature type="region of interest" description="Disordered" evidence="9">
    <location>
        <begin position="1"/>
        <end position="29"/>
    </location>
</feature>
<dbReference type="GO" id="GO:0003723">
    <property type="term" value="F:RNA binding"/>
    <property type="evidence" value="ECO:0007669"/>
    <property type="project" value="TreeGrafter"/>
</dbReference>
<keyword evidence="5 7" id="KW-0648">Protein biosynthesis</keyword>
<evidence type="ECO:0000313" key="11">
    <source>
        <dbReference type="Proteomes" id="UP000027195"/>
    </source>
</evidence>
<dbReference type="EMBL" id="KL198034">
    <property type="protein sequence ID" value="KDQ15156.1"/>
    <property type="molecule type" value="Genomic_DNA"/>
</dbReference>
<dbReference type="FunCoup" id="A0A067MU98">
    <property type="interactions" value="552"/>
</dbReference>
<dbReference type="OrthoDB" id="24966at2759"/>
<dbReference type="PANTHER" id="PTHR19877:SF1">
    <property type="entry name" value="EUKARYOTIC TRANSLATION INITIATION FACTOR 3 SUBUNIT I"/>
    <property type="match status" value="1"/>
</dbReference>
<dbReference type="InterPro" id="IPR001680">
    <property type="entry name" value="WD40_rpt"/>
</dbReference>
<dbReference type="SMART" id="SM00320">
    <property type="entry name" value="WD40"/>
    <property type="match status" value="6"/>
</dbReference>
<sequence length="371" mass="40789">MADNARDGGRQGAGEQNGDSSAEGKHDGRARWTATAARPILLQGHERSLTQIKYNAEGDLLFTCSKDHVVNVWYSHNGERLGTYEGHNGTVWTVDVDSQSKFLVTGSADNELRLWSVSTGKCLFTWEFPTAVKRVAFSEDDSQVVCVTEQRMGYSGAIRVFNLNRDGDGTNQDPEPASFFNPIGSKATVVAFAHTPQLILTGHESGKVALWDVKTGDEVNSNERAHSDVITDLQLSPDRSYFITSSKDKCARLHDTKTLNVLKTYTTETPLNSAAIASLKPYILLGGGQEAMSVTTTSARQGKFETRFWHKIFEEEVGRVKGHFGPINTIAVHPSGRSYASGGEDGFVRLHQFDDSYFRAKPYGDVGEVED</sequence>
<dbReference type="HAMAP" id="MF_03008">
    <property type="entry name" value="eIF3i"/>
    <property type="match status" value="1"/>
</dbReference>
<dbReference type="InterPro" id="IPR036322">
    <property type="entry name" value="WD40_repeat_dom_sf"/>
</dbReference>
<feature type="repeat" description="WD" evidence="8">
    <location>
        <begin position="320"/>
        <end position="350"/>
    </location>
</feature>
<dbReference type="FunFam" id="2.130.10.10:FF:000127">
    <property type="entry name" value="Eukaryotic translation initiation factor 3 subunit I"/>
    <property type="match status" value="1"/>
</dbReference>
<dbReference type="PROSITE" id="PS50082">
    <property type="entry name" value="WD_REPEATS_2"/>
    <property type="match status" value="5"/>
</dbReference>
<dbReference type="GO" id="GO:0033290">
    <property type="term" value="C:eukaryotic 48S preinitiation complex"/>
    <property type="evidence" value="ECO:0007669"/>
    <property type="project" value="UniProtKB-UniRule"/>
</dbReference>
<keyword evidence="4" id="KW-0677">Repeat</keyword>
<protein>
    <recommendedName>
        <fullName evidence="7">Eukaryotic translation initiation factor 3 subunit I</fullName>
        <shortName evidence="7">eIF3i</shortName>
    </recommendedName>
    <alternativeName>
        <fullName evidence="7">Eukaryotic translation initiation factor 3 39 kDa subunit homolog</fullName>
        <shortName evidence="7">eIF-3 39 kDa subunit homolog</shortName>
    </alternativeName>
</protein>
<comment type="subcellular location">
    <subcellularLocation>
        <location evidence="7">Cytoplasm</location>
    </subcellularLocation>
</comment>
<comment type="similarity">
    <text evidence="7">Belongs to the eIF-3 subunit I family.</text>
</comment>
<dbReference type="STRING" id="930990.A0A067MU98"/>
<reference evidence="11" key="1">
    <citation type="journal article" date="2014" name="Proc. Natl. Acad. Sci. U.S.A.">
        <title>Extensive sampling of basidiomycete genomes demonstrates inadequacy of the white-rot/brown-rot paradigm for wood decay fungi.</title>
        <authorList>
            <person name="Riley R."/>
            <person name="Salamov A.A."/>
            <person name="Brown D.W."/>
            <person name="Nagy L.G."/>
            <person name="Floudas D."/>
            <person name="Held B.W."/>
            <person name="Levasseur A."/>
            <person name="Lombard V."/>
            <person name="Morin E."/>
            <person name="Otillar R."/>
            <person name="Lindquist E.A."/>
            <person name="Sun H."/>
            <person name="LaButti K.M."/>
            <person name="Schmutz J."/>
            <person name="Jabbour D."/>
            <person name="Luo H."/>
            <person name="Baker S.E."/>
            <person name="Pisabarro A.G."/>
            <person name="Walton J.D."/>
            <person name="Blanchette R.A."/>
            <person name="Henrissat B."/>
            <person name="Martin F."/>
            <person name="Cullen D."/>
            <person name="Hibbett D.S."/>
            <person name="Grigoriev I.V."/>
        </authorList>
    </citation>
    <scope>NUCLEOTIDE SEQUENCE [LARGE SCALE GENOMIC DNA]</scope>
    <source>
        <strain evidence="11">FD-172 SS1</strain>
    </source>
</reference>
<feature type="repeat" description="WD" evidence="8">
    <location>
        <begin position="42"/>
        <end position="83"/>
    </location>
</feature>
<dbReference type="HOGENOM" id="CLU_043845_0_1_1"/>
<comment type="function">
    <text evidence="7">Component of the eukaryotic translation initiation factor 3 (eIF-3) complex, which is involved in protein synthesis of a specialized repertoire of mRNAs and, together with other initiation factors, stimulates binding of mRNA and methionyl-tRNAi to the 40S ribosome. The eIF-3 complex specifically targets and initiates translation of a subset of mRNAs involved in cell proliferation.</text>
</comment>
<evidence type="ECO:0000256" key="8">
    <source>
        <dbReference type="PROSITE-ProRule" id="PRU00221"/>
    </source>
</evidence>
<evidence type="ECO:0000313" key="10">
    <source>
        <dbReference type="EMBL" id="KDQ15156.1"/>
    </source>
</evidence>
<dbReference type="Proteomes" id="UP000027195">
    <property type="component" value="Unassembled WGS sequence"/>
</dbReference>
<evidence type="ECO:0000256" key="2">
    <source>
        <dbReference type="ARBA" id="ARBA00022540"/>
    </source>
</evidence>
<dbReference type="GO" id="GO:0001732">
    <property type="term" value="P:formation of cytoplasmic translation initiation complex"/>
    <property type="evidence" value="ECO:0007669"/>
    <property type="project" value="UniProtKB-UniRule"/>
</dbReference>
<dbReference type="InParanoid" id="A0A067MU98"/>
<gene>
    <name evidence="7" type="primary">TIF34</name>
    <name evidence="10" type="ORF">BOTBODRAFT_55005</name>
</gene>
<keyword evidence="2 7" id="KW-0396">Initiation factor</keyword>
<dbReference type="CDD" id="cd00200">
    <property type="entry name" value="WD40"/>
    <property type="match status" value="1"/>
</dbReference>
<feature type="repeat" description="WD" evidence="8">
    <location>
        <begin position="84"/>
        <end position="125"/>
    </location>
</feature>
<feature type="repeat" description="WD" evidence="8">
    <location>
        <begin position="223"/>
        <end position="264"/>
    </location>
</feature>
<dbReference type="GO" id="GO:0003743">
    <property type="term" value="F:translation initiation factor activity"/>
    <property type="evidence" value="ECO:0007669"/>
    <property type="project" value="UniProtKB-UniRule"/>
</dbReference>
<evidence type="ECO:0000256" key="4">
    <source>
        <dbReference type="ARBA" id="ARBA00022737"/>
    </source>
</evidence>
<evidence type="ECO:0000256" key="9">
    <source>
        <dbReference type="SAM" id="MobiDB-lite"/>
    </source>
</evidence>
<accession>A0A067MU98</accession>
<proteinExistence type="inferred from homology"/>
<feature type="repeat" description="WD" evidence="8">
    <location>
        <begin position="190"/>
        <end position="221"/>
    </location>
</feature>
<dbReference type="Gene3D" id="2.130.10.10">
    <property type="entry name" value="YVTN repeat-like/Quinoprotein amine dehydrogenase"/>
    <property type="match status" value="1"/>
</dbReference>
<evidence type="ECO:0000256" key="1">
    <source>
        <dbReference type="ARBA" id="ARBA00022490"/>
    </source>
</evidence>
<evidence type="ECO:0000256" key="5">
    <source>
        <dbReference type="ARBA" id="ARBA00022917"/>
    </source>
</evidence>
<name>A0A067MU98_BOTB1</name>
<evidence type="ECO:0000256" key="3">
    <source>
        <dbReference type="ARBA" id="ARBA00022574"/>
    </source>
</evidence>
<dbReference type="GO" id="GO:0016282">
    <property type="term" value="C:eukaryotic 43S preinitiation complex"/>
    <property type="evidence" value="ECO:0007669"/>
    <property type="project" value="UniProtKB-UniRule"/>
</dbReference>
<comment type="subunit">
    <text evidence="7">Component of the eukaryotic translation initiation factor 3 (eIF-3) complex.</text>
</comment>